<evidence type="ECO:0000313" key="2">
    <source>
        <dbReference type="Proteomes" id="UP001519342"/>
    </source>
</evidence>
<sequence>MDLIIIVVVAFILYGFFKRRTLLKQVNVFNQLLYIEKSPEKYIDEVDKLLRKMTTEKEKHINLIQKTTGLLYAGRFNESIQILTDEVKKIPPNWQHVYYHNLILSHFFNGEIDKGNEILEEATDVLNEYAKRDSNKKAIEFIYAIADFYNGKGESRIEFFKDLTEIGRNEYRIAFGYYFLGKIYEQENKDEESVAYLEKARYYGKGSFLEQFSRDFDKL</sequence>
<evidence type="ECO:0000313" key="1">
    <source>
        <dbReference type="EMBL" id="MBP1925574.1"/>
    </source>
</evidence>
<dbReference type="Gene3D" id="1.25.40.10">
    <property type="entry name" value="Tetratricopeptide repeat domain"/>
    <property type="match status" value="1"/>
</dbReference>
<dbReference type="Proteomes" id="UP001519342">
    <property type="component" value="Unassembled WGS sequence"/>
</dbReference>
<name>A0ABS4GD10_9FIRM</name>
<comment type="caution">
    <text evidence="1">The sequence shown here is derived from an EMBL/GenBank/DDBJ whole genome shotgun (WGS) entry which is preliminary data.</text>
</comment>
<dbReference type="RefSeq" id="WP_209511298.1">
    <property type="nucleotide sequence ID" value="NZ_JAGGKS010000003.1"/>
</dbReference>
<organism evidence="1 2">
    <name type="scientific">Sedimentibacter acidaminivorans</name>
    <dbReference type="NCBI Taxonomy" id="913099"/>
    <lineage>
        <taxon>Bacteria</taxon>
        <taxon>Bacillati</taxon>
        <taxon>Bacillota</taxon>
        <taxon>Tissierellia</taxon>
        <taxon>Sedimentibacter</taxon>
    </lineage>
</organism>
<dbReference type="InterPro" id="IPR011990">
    <property type="entry name" value="TPR-like_helical_dom_sf"/>
</dbReference>
<gene>
    <name evidence="1" type="ORF">J2Z76_001433</name>
</gene>
<dbReference type="SUPFAM" id="SSF48452">
    <property type="entry name" value="TPR-like"/>
    <property type="match status" value="1"/>
</dbReference>
<dbReference type="EMBL" id="JAGGKS010000003">
    <property type="protein sequence ID" value="MBP1925574.1"/>
    <property type="molecule type" value="Genomic_DNA"/>
</dbReference>
<keyword evidence="2" id="KW-1185">Reference proteome</keyword>
<proteinExistence type="predicted"/>
<accession>A0ABS4GD10</accession>
<reference evidence="1 2" key="1">
    <citation type="submission" date="2021-03" db="EMBL/GenBank/DDBJ databases">
        <title>Genomic Encyclopedia of Type Strains, Phase IV (KMG-IV): sequencing the most valuable type-strain genomes for metagenomic binning, comparative biology and taxonomic classification.</title>
        <authorList>
            <person name="Goeker M."/>
        </authorList>
    </citation>
    <scope>NUCLEOTIDE SEQUENCE [LARGE SCALE GENOMIC DNA]</scope>
    <source>
        <strain evidence="1 2">DSM 24004</strain>
    </source>
</reference>
<protein>
    <submittedName>
        <fullName evidence="1">Tetratricopeptide (TPR) repeat protein</fullName>
    </submittedName>
</protein>